<organism evidence="2 3">
    <name type="scientific">Diaporthe australafricana</name>
    <dbReference type="NCBI Taxonomy" id="127596"/>
    <lineage>
        <taxon>Eukaryota</taxon>
        <taxon>Fungi</taxon>
        <taxon>Dikarya</taxon>
        <taxon>Ascomycota</taxon>
        <taxon>Pezizomycotina</taxon>
        <taxon>Sordariomycetes</taxon>
        <taxon>Sordariomycetidae</taxon>
        <taxon>Diaporthales</taxon>
        <taxon>Diaporthaceae</taxon>
        <taxon>Diaporthe</taxon>
    </lineage>
</organism>
<comment type="caution">
    <text evidence="2">The sequence shown here is derived from an EMBL/GenBank/DDBJ whole genome shotgun (WGS) entry which is preliminary data.</text>
</comment>
<evidence type="ECO:0000259" key="1">
    <source>
        <dbReference type="Pfam" id="PF24864"/>
    </source>
</evidence>
<feature type="domain" description="DUF7730" evidence="1">
    <location>
        <begin position="14"/>
        <end position="270"/>
    </location>
</feature>
<dbReference type="EMBL" id="JAWRVE010000268">
    <property type="protein sequence ID" value="KAL1846412.1"/>
    <property type="molecule type" value="Genomic_DNA"/>
</dbReference>
<evidence type="ECO:0000313" key="2">
    <source>
        <dbReference type="EMBL" id="KAL1846412.1"/>
    </source>
</evidence>
<gene>
    <name evidence="2" type="ORF">Daus18300_014255</name>
</gene>
<reference evidence="2 3" key="1">
    <citation type="journal article" date="2024" name="IMA Fungus">
        <title>IMA Genome - F19 : A genome assembly and annotation guide to empower mycologists, including annotated draft genome sequences of Ceratocystis pirilliformis, Diaporthe australafricana, Fusarium ophioides, Paecilomyces lecythidis, and Sporothrix stenoceras.</title>
        <authorList>
            <person name="Aylward J."/>
            <person name="Wilson A.M."/>
            <person name="Visagie C.M."/>
            <person name="Spraker J."/>
            <person name="Barnes I."/>
            <person name="Buitendag C."/>
            <person name="Ceriani C."/>
            <person name="Del Mar Angel L."/>
            <person name="du Plessis D."/>
            <person name="Fuchs T."/>
            <person name="Gasser K."/>
            <person name="Kramer D."/>
            <person name="Li W."/>
            <person name="Munsamy K."/>
            <person name="Piso A."/>
            <person name="Price J.L."/>
            <person name="Sonnekus B."/>
            <person name="Thomas C."/>
            <person name="van der Nest A."/>
            <person name="van Dijk A."/>
            <person name="van Heerden A."/>
            <person name="van Vuuren N."/>
            <person name="Yilmaz N."/>
            <person name="Duong T.A."/>
            <person name="van der Merwe N.A."/>
            <person name="Wingfield M.J."/>
            <person name="Wingfield B.D."/>
        </authorList>
    </citation>
    <scope>NUCLEOTIDE SEQUENCE [LARGE SCALE GENOMIC DNA]</scope>
    <source>
        <strain evidence="2 3">CMW 18300</strain>
    </source>
</reference>
<dbReference type="InterPro" id="IPR056632">
    <property type="entry name" value="DUF7730"/>
</dbReference>
<sequence length="340" mass="39087">MAQLRSDIAATTEPQTASPFFDKLPFEIRQKIFDELWALHDTRWHVHSAGEHAVPVFPCITGSDEKDTRYAHFQASSGADALTWESRLRSPWNTHWRCAEAASVRAMNPRTGRAASPRDFVRRQPSFASPVSPLLVCKQWYLESIEPLENALTFCFTDIIVARDFLSAKSPTRNIRNIEIGLRVKPLITELYFPGPDGEPQPHIAGVPVTAKDNPWEDLSRRLSHLPKLRELHIYLDSEDLRPWHKRVNERSFLKQLLRANARKYVLYLPNIPDEAPLQGLPGTYLEDGLLGESRCTVVRGPRPNNWQLHLSRISHVLPENWTHTLWNQSRDRVMPQNAY</sequence>
<evidence type="ECO:0000313" key="3">
    <source>
        <dbReference type="Proteomes" id="UP001583177"/>
    </source>
</evidence>
<dbReference type="Pfam" id="PF24864">
    <property type="entry name" value="DUF7730"/>
    <property type="match status" value="1"/>
</dbReference>
<proteinExistence type="predicted"/>
<keyword evidence="3" id="KW-1185">Reference proteome</keyword>
<dbReference type="PANTHER" id="PTHR38790">
    <property type="entry name" value="2EXR DOMAIN-CONTAINING PROTEIN-RELATED"/>
    <property type="match status" value="1"/>
</dbReference>
<accession>A0ABR3VVW7</accession>
<protein>
    <recommendedName>
        <fullName evidence="1">DUF7730 domain-containing protein</fullName>
    </recommendedName>
</protein>
<dbReference type="Proteomes" id="UP001583177">
    <property type="component" value="Unassembled WGS sequence"/>
</dbReference>
<name>A0ABR3VVW7_9PEZI</name>